<dbReference type="NCBIfam" id="TIGR01845">
    <property type="entry name" value="outer_NodT"/>
    <property type="match status" value="1"/>
</dbReference>
<feature type="region of interest" description="Disordered" evidence="3">
    <location>
        <begin position="127"/>
        <end position="149"/>
    </location>
</feature>
<evidence type="ECO:0000256" key="2">
    <source>
        <dbReference type="RuleBase" id="RU362097"/>
    </source>
</evidence>
<keyword evidence="2" id="KW-0564">Palmitate</keyword>
<dbReference type="SUPFAM" id="SSF56954">
    <property type="entry name" value="Outer membrane efflux proteins (OEP)"/>
    <property type="match status" value="1"/>
</dbReference>
<dbReference type="AlphaFoldDB" id="A0AAE9I605"/>
<reference evidence="4" key="2">
    <citation type="submission" date="2022-05" db="EMBL/GenBank/DDBJ databases">
        <authorList>
            <person name="Kunte H.-J."/>
        </authorList>
    </citation>
    <scope>NUCLEOTIDE SEQUENCE</scope>
    <source>
        <strain evidence="4">G5</strain>
    </source>
</reference>
<feature type="chain" id="PRO_5041768240" evidence="2">
    <location>
        <begin position="26"/>
        <end position="517"/>
    </location>
</feature>
<sequence>MCFFINTRRLIVALCCITVGGCAVGPDFAPPVVSPPIHVQRGAPDQPAVSADEFSPDWWTFFGDPVLSRLEREAAAQNLSLKAAAARVEQSRAQVGIAGSVALPQAAAGVSGLREMASANGILRLTGEPEPKPEAASGTDPFGTASLEQGSGPAPYNLWQYGLTASWEIDLWGRARRTKEAALASLQANQYAVEGMKVSLAAEVARTYLDLREAQQQLAVAIENRTLAQHTLRLAKSRESNGVGTRFDAASAGAQLAAVASSLPPLRTKARTLMNALALLLAREPGSLERELGAPLAIPAPPAVLPVGRPGDLAHRRPDILEAEARLHAATAKIGVAKASFYPSISLTGSFGMQALDFSNIADWGSRQFVLGPVLNLPIFQGGRLKGQLALTEAQQQESAIAFQATVLKAWHEVDDALDWIGSSHAQQQSLQTAVSESQTAYRTAQRRYEQGASDYLTVLVSQRDVLKNQQDLIAARRSAAVAVVGLYKALGGGWDLQAEAGVTSVERPPAGVTAHD</sequence>
<gene>
    <name evidence="4" type="ORF">M5D45_07835</name>
</gene>
<evidence type="ECO:0000256" key="1">
    <source>
        <dbReference type="ARBA" id="ARBA00007613"/>
    </source>
</evidence>
<keyword evidence="2" id="KW-0732">Signal</keyword>
<dbReference type="Proteomes" id="UP001056132">
    <property type="component" value="Chromosome 1"/>
</dbReference>
<keyword evidence="2" id="KW-0449">Lipoprotein</keyword>
<dbReference type="Gene3D" id="2.20.200.10">
    <property type="entry name" value="Outer membrane efflux proteins (OEP)"/>
    <property type="match status" value="1"/>
</dbReference>
<protein>
    <submittedName>
        <fullName evidence="4">Efflux transporter outer membrane subunit</fullName>
    </submittedName>
</protein>
<dbReference type="InterPro" id="IPR003423">
    <property type="entry name" value="OMP_efflux"/>
</dbReference>
<organism evidence="4 5">
    <name type="scientific">Cupriavidus campinensis</name>
    <dbReference type="NCBI Taxonomy" id="151783"/>
    <lineage>
        <taxon>Bacteria</taxon>
        <taxon>Pseudomonadati</taxon>
        <taxon>Pseudomonadota</taxon>
        <taxon>Betaproteobacteria</taxon>
        <taxon>Burkholderiales</taxon>
        <taxon>Burkholderiaceae</taxon>
        <taxon>Cupriavidus</taxon>
    </lineage>
</organism>
<dbReference type="InterPro" id="IPR010131">
    <property type="entry name" value="MdtP/NodT-like"/>
</dbReference>
<comment type="subcellular location">
    <subcellularLocation>
        <location evidence="2">Cell membrane</location>
        <topology evidence="2">Lipid-anchor</topology>
    </subcellularLocation>
</comment>
<dbReference type="Pfam" id="PF02321">
    <property type="entry name" value="OEP"/>
    <property type="match status" value="2"/>
</dbReference>
<keyword evidence="2" id="KW-0812">Transmembrane</keyword>
<accession>A0AAE9I605</accession>
<reference evidence="4" key="1">
    <citation type="journal article" date="2022" name="Microbiol. Resour. Announc.">
        <title>Genome Sequence of Cupriavidus campinensis Strain G5, a Member of a Bacterial Consortium Capable of Polyethylene Degradation.</title>
        <authorList>
            <person name="Schneider B."/>
            <person name="Pfeiffer F."/>
            <person name="Dyall-Smith M."/>
            <person name="Kunte H.J."/>
        </authorList>
    </citation>
    <scope>NUCLEOTIDE SEQUENCE</scope>
    <source>
        <strain evidence="4">G5</strain>
    </source>
</reference>
<dbReference type="RefSeq" id="WP_211943323.1">
    <property type="nucleotide sequence ID" value="NZ_CAJPVH010000018.1"/>
</dbReference>
<dbReference type="EMBL" id="CP097330">
    <property type="protein sequence ID" value="URF05695.1"/>
    <property type="molecule type" value="Genomic_DNA"/>
</dbReference>
<dbReference type="GO" id="GO:0015562">
    <property type="term" value="F:efflux transmembrane transporter activity"/>
    <property type="evidence" value="ECO:0007669"/>
    <property type="project" value="InterPro"/>
</dbReference>
<dbReference type="PANTHER" id="PTHR30203:SF25">
    <property type="entry name" value="OUTER MEMBRANE PROTEIN-RELATED"/>
    <property type="match status" value="1"/>
</dbReference>
<comment type="similarity">
    <text evidence="1 2">Belongs to the outer membrane factor (OMF) (TC 1.B.17) family.</text>
</comment>
<keyword evidence="2" id="KW-1134">Transmembrane beta strand</keyword>
<name>A0AAE9I605_9BURK</name>
<dbReference type="GO" id="GO:0005886">
    <property type="term" value="C:plasma membrane"/>
    <property type="evidence" value="ECO:0007669"/>
    <property type="project" value="UniProtKB-SubCell"/>
</dbReference>
<keyword evidence="2" id="KW-0472">Membrane</keyword>
<proteinExistence type="inferred from homology"/>
<feature type="signal peptide" evidence="2">
    <location>
        <begin position="1"/>
        <end position="25"/>
    </location>
</feature>
<evidence type="ECO:0000256" key="3">
    <source>
        <dbReference type="SAM" id="MobiDB-lite"/>
    </source>
</evidence>
<dbReference type="KEGG" id="ccam:M5D45_07835"/>
<dbReference type="Gene3D" id="1.20.1600.10">
    <property type="entry name" value="Outer membrane efflux proteins (OEP)"/>
    <property type="match status" value="1"/>
</dbReference>
<dbReference type="PANTHER" id="PTHR30203">
    <property type="entry name" value="OUTER MEMBRANE CATION EFFLUX PROTEIN"/>
    <property type="match status" value="1"/>
</dbReference>
<evidence type="ECO:0000313" key="5">
    <source>
        <dbReference type="Proteomes" id="UP001056132"/>
    </source>
</evidence>
<evidence type="ECO:0000313" key="4">
    <source>
        <dbReference type="EMBL" id="URF05695.1"/>
    </source>
</evidence>